<gene>
    <name evidence="2" type="ORF">SAMEA2796746_01387</name>
</gene>
<dbReference type="EMBL" id="CAATGA010000007">
    <property type="protein sequence ID" value="VNP28010.1"/>
    <property type="molecule type" value="Genomic_DNA"/>
</dbReference>
<evidence type="ECO:0000313" key="2">
    <source>
        <dbReference type="EMBL" id="VNP28010.1"/>
    </source>
</evidence>
<dbReference type="Pfam" id="PF14130">
    <property type="entry name" value="Cap4_nuclease"/>
    <property type="match status" value="1"/>
</dbReference>
<organism evidence="2">
    <name type="scientific">Streptococcus pneumoniae</name>
    <dbReference type="NCBI Taxonomy" id="1313"/>
    <lineage>
        <taxon>Bacteria</taxon>
        <taxon>Bacillati</taxon>
        <taxon>Bacillota</taxon>
        <taxon>Bacilli</taxon>
        <taxon>Lactobacillales</taxon>
        <taxon>Streptococcaceae</taxon>
        <taxon>Streptococcus</taxon>
    </lineage>
</organism>
<proteinExistence type="predicted"/>
<dbReference type="AlphaFoldDB" id="A0A4J1T5L6"/>
<feature type="domain" description="CD-NTase associated protein 4-like DNA endonuclease" evidence="1">
    <location>
        <begin position="55"/>
        <end position="195"/>
    </location>
</feature>
<evidence type="ECO:0000259" key="1">
    <source>
        <dbReference type="Pfam" id="PF14130"/>
    </source>
</evidence>
<protein>
    <recommendedName>
        <fullName evidence="1">CD-NTase associated protein 4-like DNA endonuclease domain-containing protein</fullName>
    </recommendedName>
</protein>
<accession>A0A4J1T5L6</accession>
<name>A0A4J1T5L6_STREE</name>
<dbReference type="GO" id="GO:0004518">
    <property type="term" value="F:nuclease activity"/>
    <property type="evidence" value="ECO:0007669"/>
    <property type="project" value="InterPro"/>
</dbReference>
<dbReference type="InterPro" id="IPR025382">
    <property type="entry name" value="Cap4-like_endonuclease_dom"/>
</dbReference>
<sequence length="575" mass="67532">MIMSENLKNYFDNLYAKDRNNMLSVDFNQSIDKIHVSINNDDLEDILLEEKTSDDGGIIAMTGFYYQMMVSVLYLGEVFQGKWDGMFLDHHQDIVLFNNSQKIVKFVQVKTKQSNFSEYDYKISQSWIPKLFKTGYNIKALKEYTLEFEIVSNCHYSDKNKYSLLPFYSSGNLQPCDDNEVVKKVIKYFSKSVIESIRAMLDKRKILSKSPKKRFYVSREHISNVRKKFKNSTEQKTLIYFQNFNMEHKTPKSLEHELETSIPKILGFEHSQLSTEILNQVIAEFFNACYAPKDASIQLIKGEKLDNLRQYIKKKLTENLTKEYHSKSDEKILTQYFTKLESDYSKSKLNSEFITEFKKFVDQFWQDLKKILSASNLTMVSIINRYLKYNEGIDTKLEESECETHYNDLLSLLLFLKISIEKDLMVEEKNRHILSIELDRLLFLILGNNDDMRDSCEVIQNFKELFPRLDSSEKLRIANSRDVSIIISGQFDNDNSDHHTELKKEELDFSLNPSINNSKLDEMNTNNITDVQLPINILYAHRDNLNAVNKTRKQYNNLKDMKRKIDEELKLDGTS</sequence>
<reference evidence="2" key="1">
    <citation type="submission" date="2019-04" db="EMBL/GenBank/DDBJ databases">
        <authorList>
            <consortium name="Pathogen Informatics"/>
        </authorList>
    </citation>
    <scope>NUCLEOTIDE SEQUENCE</scope>
    <source>
        <strain evidence="2">GPSC156</strain>
    </source>
</reference>